<gene>
    <name evidence="4" type="ORF">BG011_001385</name>
</gene>
<organism evidence="4 5">
    <name type="scientific">Mortierella polycephala</name>
    <dbReference type="NCBI Taxonomy" id="41804"/>
    <lineage>
        <taxon>Eukaryota</taxon>
        <taxon>Fungi</taxon>
        <taxon>Fungi incertae sedis</taxon>
        <taxon>Mucoromycota</taxon>
        <taxon>Mortierellomycotina</taxon>
        <taxon>Mortierellomycetes</taxon>
        <taxon>Mortierellales</taxon>
        <taxon>Mortierellaceae</taxon>
        <taxon>Mortierella</taxon>
    </lineage>
</organism>
<dbReference type="Proteomes" id="UP000726737">
    <property type="component" value="Unassembled WGS sequence"/>
</dbReference>
<keyword evidence="2" id="KW-0812">Transmembrane</keyword>
<evidence type="ECO:0000256" key="1">
    <source>
        <dbReference type="SAM" id="MobiDB-lite"/>
    </source>
</evidence>
<feature type="transmembrane region" description="Helical" evidence="2">
    <location>
        <begin position="195"/>
        <end position="216"/>
    </location>
</feature>
<dbReference type="AlphaFoldDB" id="A0A9P6Q5K8"/>
<dbReference type="OrthoDB" id="2439953at2759"/>
<feature type="compositionally biased region" description="Low complexity" evidence="1">
    <location>
        <begin position="164"/>
        <end position="176"/>
    </location>
</feature>
<dbReference type="EMBL" id="JAAAJA010000136">
    <property type="protein sequence ID" value="KAG0261082.1"/>
    <property type="molecule type" value="Genomic_DNA"/>
</dbReference>
<feature type="compositionally biased region" description="Low complexity" evidence="1">
    <location>
        <begin position="283"/>
        <end position="301"/>
    </location>
</feature>
<keyword evidence="2" id="KW-1133">Transmembrane helix</keyword>
<feature type="region of interest" description="Disordered" evidence="1">
    <location>
        <begin position="131"/>
        <end position="189"/>
    </location>
</feature>
<feature type="compositionally biased region" description="Gly residues" evidence="1">
    <location>
        <begin position="153"/>
        <end position="163"/>
    </location>
</feature>
<sequence length="364" mass="37997">MRIFTSPMSWSLVLLSTLLLAISLSSSALVSAAPITPGFCGDCQTFASAIAPCGGTFTTKDIEITGTYVVPQAIAQCACTELMQKVLWTCARCEILAGFDTHADPPQKYQTQCMAWGITIDQYRAPYTGDIAPGTATELNRGPVPPAPPTTTGGNGGGNGGTTSTGTATSAGSKPTNPDGSAAGSESSGPNGTAIGISLAIIGIAAVAGGVAMVMMKRKRRRHEPLDLDGTYVNFDNQWEKPPRPQSPAMMPAAPMPSRGPAQAVHRPSPFEARPGGGGSVVGGYDPQYDQYEQYDQYGNQPNGAGGYDGYSHSNSGGYDQTYHQGSSQGYQHHEYGYEHAMPTSGTPLPPYHASKGSEGGQYL</sequence>
<reference evidence="4" key="1">
    <citation type="journal article" date="2020" name="Fungal Divers.">
        <title>Resolving the Mortierellaceae phylogeny through synthesis of multi-gene phylogenetics and phylogenomics.</title>
        <authorList>
            <person name="Vandepol N."/>
            <person name="Liber J."/>
            <person name="Desiro A."/>
            <person name="Na H."/>
            <person name="Kennedy M."/>
            <person name="Barry K."/>
            <person name="Grigoriev I.V."/>
            <person name="Miller A.N."/>
            <person name="O'Donnell K."/>
            <person name="Stajich J.E."/>
            <person name="Bonito G."/>
        </authorList>
    </citation>
    <scope>NUCLEOTIDE SEQUENCE</scope>
    <source>
        <strain evidence="4">KOD948</strain>
    </source>
</reference>
<evidence type="ECO:0008006" key="6">
    <source>
        <dbReference type="Google" id="ProtNLM"/>
    </source>
</evidence>
<proteinExistence type="predicted"/>
<evidence type="ECO:0000313" key="4">
    <source>
        <dbReference type="EMBL" id="KAG0261082.1"/>
    </source>
</evidence>
<comment type="caution">
    <text evidence="4">The sequence shown here is derived from an EMBL/GenBank/DDBJ whole genome shotgun (WGS) entry which is preliminary data.</text>
</comment>
<name>A0A9P6Q5K8_9FUNG</name>
<accession>A0A9P6Q5K8</accession>
<keyword evidence="3" id="KW-0732">Signal</keyword>
<feature type="chain" id="PRO_5040492326" description="Transmembrane protein" evidence="3">
    <location>
        <begin position="33"/>
        <end position="364"/>
    </location>
</feature>
<evidence type="ECO:0000313" key="5">
    <source>
        <dbReference type="Proteomes" id="UP000726737"/>
    </source>
</evidence>
<feature type="region of interest" description="Disordered" evidence="1">
    <location>
        <begin position="237"/>
        <end position="364"/>
    </location>
</feature>
<feature type="compositionally biased region" description="Polar residues" evidence="1">
    <location>
        <begin position="312"/>
        <end position="331"/>
    </location>
</feature>
<feature type="signal peptide" evidence="3">
    <location>
        <begin position="1"/>
        <end position="32"/>
    </location>
</feature>
<keyword evidence="2" id="KW-0472">Membrane</keyword>
<feature type="compositionally biased region" description="Low complexity" evidence="1">
    <location>
        <begin position="247"/>
        <end position="262"/>
    </location>
</feature>
<protein>
    <recommendedName>
        <fullName evidence="6">Transmembrane protein</fullName>
    </recommendedName>
</protein>
<evidence type="ECO:0000256" key="3">
    <source>
        <dbReference type="SAM" id="SignalP"/>
    </source>
</evidence>
<evidence type="ECO:0000256" key="2">
    <source>
        <dbReference type="SAM" id="Phobius"/>
    </source>
</evidence>
<keyword evidence="5" id="KW-1185">Reference proteome</keyword>